<keyword evidence="4 5" id="KW-0472">Membrane</keyword>
<keyword evidence="8" id="KW-1185">Reference proteome</keyword>
<evidence type="ECO:0000256" key="2">
    <source>
        <dbReference type="ARBA" id="ARBA00022692"/>
    </source>
</evidence>
<feature type="transmembrane region" description="Helical" evidence="5">
    <location>
        <begin position="349"/>
        <end position="370"/>
    </location>
</feature>
<evidence type="ECO:0000313" key="8">
    <source>
        <dbReference type="Proteomes" id="UP000218887"/>
    </source>
</evidence>
<dbReference type="AlphaFoldDB" id="A0A2A2IGD4"/>
<proteinExistence type="predicted"/>
<dbReference type="GO" id="GO:0140359">
    <property type="term" value="F:ABC-type transporter activity"/>
    <property type="evidence" value="ECO:0007669"/>
    <property type="project" value="InterPro"/>
</dbReference>
<evidence type="ECO:0000256" key="1">
    <source>
        <dbReference type="ARBA" id="ARBA00004141"/>
    </source>
</evidence>
<feature type="transmembrane region" description="Helical" evidence="5">
    <location>
        <begin position="205"/>
        <end position="224"/>
    </location>
</feature>
<dbReference type="OrthoDB" id="2417739at2"/>
<evidence type="ECO:0000256" key="3">
    <source>
        <dbReference type="ARBA" id="ARBA00022989"/>
    </source>
</evidence>
<gene>
    <name evidence="7" type="ORF">CIL05_08120</name>
</gene>
<feature type="transmembrane region" description="Helical" evidence="5">
    <location>
        <begin position="307"/>
        <end position="329"/>
    </location>
</feature>
<dbReference type="Proteomes" id="UP000218887">
    <property type="component" value="Unassembled WGS sequence"/>
</dbReference>
<dbReference type="EMBL" id="NPOA01000004">
    <property type="protein sequence ID" value="PAV30428.1"/>
    <property type="molecule type" value="Genomic_DNA"/>
</dbReference>
<keyword evidence="2 5" id="KW-0812">Transmembrane</keyword>
<protein>
    <recommendedName>
        <fullName evidence="6">ABC-2 type transporter transmembrane domain-containing protein</fullName>
    </recommendedName>
</protein>
<dbReference type="InterPro" id="IPR013525">
    <property type="entry name" value="ABC2_TM"/>
</dbReference>
<organism evidence="7 8">
    <name type="scientific">Virgibacillus profundi</name>
    <dbReference type="NCBI Taxonomy" id="2024555"/>
    <lineage>
        <taxon>Bacteria</taxon>
        <taxon>Bacillati</taxon>
        <taxon>Bacillota</taxon>
        <taxon>Bacilli</taxon>
        <taxon>Bacillales</taxon>
        <taxon>Bacillaceae</taxon>
        <taxon>Virgibacillus</taxon>
    </lineage>
</organism>
<feature type="transmembrane region" description="Helical" evidence="5">
    <location>
        <begin position="278"/>
        <end position="300"/>
    </location>
</feature>
<dbReference type="GO" id="GO:0016020">
    <property type="term" value="C:membrane"/>
    <property type="evidence" value="ECO:0007669"/>
    <property type="project" value="UniProtKB-SubCell"/>
</dbReference>
<evidence type="ECO:0000259" key="6">
    <source>
        <dbReference type="Pfam" id="PF12698"/>
    </source>
</evidence>
<evidence type="ECO:0000256" key="4">
    <source>
        <dbReference type="ARBA" id="ARBA00023136"/>
    </source>
</evidence>
<feature type="transmembrane region" description="Helical" evidence="5">
    <location>
        <begin position="245"/>
        <end position="272"/>
    </location>
</feature>
<keyword evidence="3 5" id="KW-1133">Transmembrane helix</keyword>
<sequence>MINILQTRLIHWKKQIFTLLFWLLLPIVTTILVTNVTSAIQDDSKVPVGIVLEENTPLAKDLVTSIKQTPFIRVYETTEEDALLKIEQHELDSAFVIKAGYDEQVRKGSRNRLITSFQSDLSFAFTPVSEMIISYVQQDTGRSKAAFTVKNLSDNAGLSKQWTWEEVVAKSKEIEAKENLLHTTFTFADSGQENDGKGITIWKPWGLWAVFSILSTLLLFDWLIKENRSSLAPRFTFIRITFKNYMVINALFYTILLFIFDLIAAGAFFLFLEEPFNLHSIGVILSYRLMLNAGAFLLALCFKNVYLFYSVSFVITLLVAITSGAILPIDGIIQSYQWLEYLNPLATFLSNKISVIWLIIFSFIIGLWHVRKEKSHA</sequence>
<comment type="subcellular location">
    <subcellularLocation>
        <location evidence="1">Membrane</location>
        <topology evidence="1">Multi-pass membrane protein</topology>
    </subcellularLocation>
</comment>
<dbReference type="RefSeq" id="WP_095655030.1">
    <property type="nucleotide sequence ID" value="NZ_NPOA01000004.1"/>
</dbReference>
<accession>A0A2A2IGD4</accession>
<dbReference type="Pfam" id="PF12698">
    <property type="entry name" value="ABC2_membrane_3"/>
    <property type="match status" value="1"/>
</dbReference>
<name>A0A2A2IGD4_9BACI</name>
<feature type="domain" description="ABC-2 type transporter transmembrane" evidence="6">
    <location>
        <begin position="18"/>
        <end position="348"/>
    </location>
</feature>
<dbReference type="Gene3D" id="3.40.1710.10">
    <property type="entry name" value="abc type-2 transporter like domain"/>
    <property type="match status" value="1"/>
</dbReference>
<evidence type="ECO:0000313" key="7">
    <source>
        <dbReference type="EMBL" id="PAV30428.1"/>
    </source>
</evidence>
<comment type="caution">
    <text evidence="7">The sequence shown here is derived from an EMBL/GenBank/DDBJ whole genome shotgun (WGS) entry which is preliminary data.</text>
</comment>
<reference evidence="7 8" key="1">
    <citation type="submission" date="2017-08" db="EMBL/GenBank/DDBJ databases">
        <title>Virgibacillus indicus sp. nov. and Virgibacillus profoundi sp. nov, two moderately halophilic bacteria isolated from marine sediment by using the Microfluidic Streak Plate.</title>
        <authorList>
            <person name="Xu B."/>
            <person name="Hu B."/>
            <person name="Wang J."/>
            <person name="Zhu Y."/>
            <person name="Huang L."/>
            <person name="Du W."/>
            <person name="Huang Y."/>
        </authorList>
    </citation>
    <scope>NUCLEOTIDE SEQUENCE [LARGE SCALE GENOMIC DNA]</scope>
    <source>
        <strain evidence="7 8">IO3-P3-H5</strain>
    </source>
</reference>
<evidence type="ECO:0000256" key="5">
    <source>
        <dbReference type="SAM" id="Phobius"/>
    </source>
</evidence>